<dbReference type="RefSeq" id="WP_015762240.1">
    <property type="nucleotide sequence ID" value="NZ_CP039375.1"/>
</dbReference>
<reference evidence="2 3" key="1">
    <citation type="submission" date="2019-04" db="EMBL/GenBank/DDBJ databases">
        <title>Complete genome sequence of Arthrobacter sp. ZXY-2 associated with effective atrazine degradation and salt adaptation.</title>
        <authorList>
            <person name="Zhao X."/>
        </authorList>
    </citation>
    <scope>NUCLEOTIDE SEQUENCE [LARGE SCALE GENOMIC DNA]</scope>
    <source>
        <strain evidence="3">ZP60</strain>
    </source>
</reference>
<organism evidence="2 3">
    <name type="scientific">Halomicrobium mukohataei</name>
    <dbReference type="NCBI Taxonomy" id="57705"/>
    <lineage>
        <taxon>Archaea</taxon>
        <taxon>Methanobacteriati</taxon>
        <taxon>Methanobacteriota</taxon>
        <taxon>Stenosarchaea group</taxon>
        <taxon>Halobacteria</taxon>
        <taxon>Halobacteriales</taxon>
        <taxon>Haloarculaceae</taxon>
        <taxon>Halomicrobium</taxon>
    </lineage>
</organism>
<evidence type="ECO:0000259" key="1">
    <source>
        <dbReference type="Pfam" id="PF07790"/>
    </source>
</evidence>
<accession>A0A4D6KGA8</accession>
<dbReference type="KEGG" id="halz:E5139_09530"/>
<protein>
    <submittedName>
        <fullName evidence="2">Type IV pilin</fullName>
    </submittedName>
</protein>
<sequence>MDRATSPVVGVALLLALTVLAATAVGTAAVALDTPTPAPTASFSLTADAATDTLVLTHRGGDTVSVERLRLVVTVGGDELDSQPPVPFFAAEGFRGGPTGPFNSADDGTWSGGERGSFRIASTNAPLPAAGDTVVVRLLAGDTIVGTVRATAS</sequence>
<dbReference type="InterPro" id="IPR013373">
    <property type="entry name" value="Flagellin/pilin_N_arc"/>
</dbReference>
<reference evidence="2 3" key="2">
    <citation type="submission" date="2019-04" db="EMBL/GenBank/DDBJ databases">
        <authorList>
            <person name="Yang S."/>
            <person name="Wei W."/>
        </authorList>
    </citation>
    <scope>NUCLEOTIDE SEQUENCE [LARGE SCALE GENOMIC DNA]</scope>
    <source>
        <strain evidence="3">ZP60</strain>
    </source>
</reference>
<dbReference type="Pfam" id="PF07790">
    <property type="entry name" value="Pilin_N"/>
    <property type="match status" value="1"/>
</dbReference>
<gene>
    <name evidence="2" type="ORF">E5139_09530</name>
</gene>
<evidence type="ECO:0000313" key="2">
    <source>
        <dbReference type="EMBL" id="QCD65859.1"/>
    </source>
</evidence>
<proteinExistence type="predicted"/>
<dbReference type="OMA" id="ISVNQEP"/>
<dbReference type="Proteomes" id="UP000297053">
    <property type="component" value="Chromosome"/>
</dbReference>
<dbReference type="GeneID" id="42179176"/>
<dbReference type="NCBIfam" id="TIGR02537">
    <property type="entry name" value="arch_flag_Nterm"/>
    <property type="match status" value="1"/>
</dbReference>
<name>A0A4D6KGA8_9EURY</name>
<dbReference type="PANTHER" id="PTHR38138:SF1">
    <property type="entry name" value="ARCHAEAL TYPE IV PILIN N-TERMINAL DOMAIN-CONTAINING PROTEIN"/>
    <property type="match status" value="1"/>
</dbReference>
<dbReference type="EMBL" id="CP039375">
    <property type="protein sequence ID" value="QCD65859.1"/>
    <property type="molecule type" value="Genomic_DNA"/>
</dbReference>
<feature type="domain" description="Archaeal Type IV pilin N-terminal" evidence="1">
    <location>
        <begin position="3"/>
        <end position="75"/>
    </location>
</feature>
<dbReference type="PANTHER" id="PTHR38138">
    <property type="entry name" value="VNG6441H"/>
    <property type="match status" value="1"/>
</dbReference>
<dbReference type="InterPro" id="IPR012859">
    <property type="entry name" value="Pilin_N_archaeal"/>
</dbReference>
<evidence type="ECO:0000313" key="3">
    <source>
        <dbReference type="Proteomes" id="UP000297053"/>
    </source>
</evidence>
<dbReference type="AlphaFoldDB" id="A0A4D6KGA8"/>